<gene>
    <name evidence="3" type="ORF">ILEXP_LOCUS7306</name>
</gene>
<keyword evidence="2" id="KW-0812">Transmembrane</keyword>
<keyword evidence="4" id="KW-1185">Reference proteome</keyword>
<name>A0ABC8RCU1_9AQUA</name>
<evidence type="ECO:0000313" key="4">
    <source>
        <dbReference type="Proteomes" id="UP001642360"/>
    </source>
</evidence>
<feature type="region of interest" description="Disordered" evidence="1">
    <location>
        <begin position="43"/>
        <end position="65"/>
    </location>
</feature>
<dbReference type="Proteomes" id="UP001642360">
    <property type="component" value="Unassembled WGS sequence"/>
</dbReference>
<dbReference type="EMBL" id="CAUOFW020000998">
    <property type="protein sequence ID" value="CAK9139887.1"/>
    <property type="molecule type" value="Genomic_DNA"/>
</dbReference>
<comment type="caution">
    <text evidence="3">The sequence shown here is derived from an EMBL/GenBank/DDBJ whole genome shotgun (WGS) entry which is preliminary data.</text>
</comment>
<dbReference type="AlphaFoldDB" id="A0ABC8RCU1"/>
<feature type="compositionally biased region" description="Basic residues" evidence="1">
    <location>
        <begin position="49"/>
        <end position="58"/>
    </location>
</feature>
<accession>A0ABC8RCU1</accession>
<sequence>MVARKLIESTTNDSFSWVWILVCSLIVMGMLLVDMDKTQGSLVSASRPRATRKEKGKGKSTLSGGEEELKVRKNHRLIYESTIVAKRVTCERMIDRLSLGKSTLMRQIGARGLEFFFELTSVTPNSIAAYFGYIRPDLENINYHYPKFLDKSLGEYVEIIYEEVDQFTRVFVQERSSANYRTLK</sequence>
<evidence type="ECO:0000256" key="1">
    <source>
        <dbReference type="SAM" id="MobiDB-lite"/>
    </source>
</evidence>
<evidence type="ECO:0000313" key="3">
    <source>
        <dbReference type="EMBL" id="CAK9139887.1"/>
    </source>
</evidence>
<protein>
    <submittedName>
        <fullName evidence="3">Uncharacterized protein</fullName>
    </submittedName>
</protein>
<feature type="transmembrane region" description="Helical" evidence="2">
    <location>
        <begin position="15"/>
        <end position="33"/>
    </location>
</feature>
<organism evidence="3 4">
    <name type="scientific">Ilex paraguariensis</name>
    <name type="common">yerba mate</name>
    <dbReference type="NCBI Taxonomy" id="185542"/>
    <lineage>
        <taxon>Eukaryota</taxon>
        <taxon>Viridiplantae</taxon>
        <taxon>Streptophyta</taxon>
        <taxon>Embryophyta</taxon>
        <taxon>Tracheophyta</taxon>
        <taxon>Spermatophyta</taxon>
        <taxon>Magnoliopsida</taxon>
        <taxon>eudicotyledons</taxon>
        <taxon>Gunneridae</taxon>
        <taxon>Pentapetalae</taxon>
        <taxon>asterids</taxon>
        <taxon>campanulids</taxon>
        <taxon>Aquifoliales</taxon>
        <taxon>Aquifoliaceae</taxon>
        <taxon>Ilex</taxon>
    </lineage>
</organism>
<evidence type="ECO:0000256" key="2">
    <source>
        <dbReference type="SAM" id="Phobius"/>
    </source>
</evidence>
<proteinExistence type="predicted"/>
<keyword evidence="2" id="KW-1133">Transmembrane helix</keyword>
<feature type="non-terminal residue" evidence="3">
    <location>
        <position position="184"/>
    </location>
</feature>
<keyword evidence="2" id="KW-0472">Membrane</keyword>
<reference evidence="3 4" key="1">
    <citation type="submission" date="2024-02" db="EMBL/GenBank/DDBJ databases">
        <authorList>
            <person name="Vignale AGUSTIN F."/>
            <person name="Sosa J E."/>
            <person name="Modenutti C."/>
        </authorList>
    </citation>
    <scope>NUCLEOTIDE SEQUENCE [LARGE SCALE GENOMIC DNA]</scope>
</reference>